<feature type="signal peptide" evidence="2">
    <location>
        <begin position="1"/>
        <end position="19"/>
    </location>
</feature>
<evidence type="ECO:0000256" key="2">
    <source>
        <dbReference type="SAM" id="SignalP"/>
    </source>
</evidence>
<name>A0ABX0X7H3_9BACT</name>
<gene>
    <name evidence="3" type="ORF">GGR27_000646</name>
</gene>
<protein>
    <submittedName>
        <fullName evidence="3">Uncharacterized protein</fullName>
    </submittedName>
</protein>
<dbReference type="Proteomes" id="UP000770785">
    <property type="component" value="Unassembled WGS sequence"/>
</dbReference>
<accession>A0ABX0X7H3</accession>
<dbReference type="EMBL" id="JAATJH010000001">
    <property type="protein sequence ID" value="NJC25165.1"/>
    <property type="molecule type" value="Genomic_DNA"/>
</dbReference>
<keyword evidence="4" id="KW-1185">Reference proteome</keyword>
<comment type="caution">
    <text evidence="3">The sequence shown here is derived from an EMBL/GenBank/DDBJ whole genome shotgun (WGS) entry which is preliminary data.</text>
</comment>
<evidence type="ECO:0000313" key="3">
    <source>
        <dbReference type="EMBL" id="NJC25165.1"/>
    </source>
</evidence>
<keyword evidence="1" id="KW-1133">Transmembrane helix</keyword>
<proteinExistence type="predicted"/>
<sequence length="86" mass="9544">MKKSVWILALLLICVSFGADDLLAQCPMCRATAETNLANGGTEGKGLNNGIMYMLFTPYVLIGTIAILWWRNRQQTEDVATDETYV</sequence>
<keyword evidence="1" id="KW-0812">Transmembrane</keyword>
<evidence type="ECO:0000256" key="1">
    <source>
        <dbReference type="SAM" id="Phobius"/>
    </source>
</evidence>
<keyword evidence="2" id="KW-0732">Signal</keyword>
<keyword evidence="1" id="KW-0472">Membrane</keyword>
<feature type="transmembrane region" description="Helical" evidence="1">
    <location>
        <begin position="51"/>
        <end position="70"/>
    </location>
</feature>
<feature type="chain" id="PRO_5047229492" evidence="2">
    <location>
        <begin position="20"/>
        <end position="86"/>
    </location>
</feature>
<evidence type="ECO:0000313" key="4">
    <source>
        <dbReference type="Proteomes" id="UP000770785"/>
    </source>
</evidence>
<reference evidence="3 4" key="1">
    <citation type="submission" date="2020-03" db="EMBL/GenBank/DDBJ databases">
        <title>Genomic Encyclopedia of Type Strains, Phase IV (KMG-IV): sequencing the most valuable type-strain genomes for metagenomic binning, comparative biology and taxonomic classification.</title>
        <authorList>
            <person name="Goeker M."/>
        </authorList>
    </citation>
    <scope>NUCLEOTIDE SEQUENCE [LARGE SCALE GENOMIC DNA]</scope>
    <source>
        <strain evidence="3 4">DSM 105096</strain>
    </source>
</reference>
<dbReference type="RefSeq" id="WP_168035931.1">
    <property type="nucleotide sequence ID" value="NZ_JAATJH010000001.1"/>
</dbReference>
<organism evidence="3 4">
    <name type="scientific">Neolewinella antarctica</name>
    <dbReference type="NCBI Taxonomy" id="442734"/>
    <lineage>
        <taxon>Bacteria</taxon>
        <taxon>Pseudomonadati</taxon>
        <taxon>Bacteroidota</taxon>
        <taxon>Saprospiria</taxon>
        <taxon>Saprospirales</taxon>
        <taxon>Lewinellaceae</taxon>
        <taxon>Neolewinella</taxon>
    </lineage>
</organism>